<dbReference type="EMBL" id="JAYKXP010000014">
    <property type="protein sequence ID" value="KAK7050812.1"/>
    <property type="molecule type" value="Genomic_DNA"/>
</dbReference>
<dbReference type="Gene3D" id="3.80.10.10">
    <property type="entry name" value="Ribonuclease Inhibitor"/>
    <property type="match status" value="1"/>
</dbReference>
<name>A0AAW0DI63_9AGAR</name>
<dbReference type="Proteomes" id="UP001383192">
    <property type="component" value="Unassembled WGS sequence"/>
</dbReference>
<sequence length="335" mass="37210">MIVPELQRCEELLFHGEWSELARVAPLQLSVTFPHLRSLNVNYSFSAPVPASVRHLFHALKIAPKLETVDITSTISPEDLPCHQLTTVRGSDLEVAQVAHILRSCPNLKNLELDLLLIGPGSPSNVVVHSSLREFRIRANPDWLIDIVNSLARFSFPALQTFTLNMKTSGMILIDPTSGVIEVIRRFSASLRKVVLITGSQSLHRTLCRDILQICPNLHSFAIEVYAYSEDDRDSEYILHLIQSLTIMDVSQAFLAPKLTELCLLEHDSRMSAEYATAFLDMVESRSAGIGVSRLTDAELKSTSAWVAQLSSDASIVERIKQLSRKGIRCALGAI</sequence>
<dbReference type="EMBL" id="JAYKXP010000190">
    <property type="protein sequence ID" value="KAK7020227.1"/>
    <property type="molecule type" value="Genomic_DNA"/>
</dbReference>
<accession>A0AAW0DI63</accession>
<evidence type="ECO:0000313" key="1">
    <source>
        <dbReference type="EMBL" id="KAK7020227.1"/>
    </source>
</evidence>
<dbReference type="SUPFAM" id="SSF52047">
    <property type="entry name" value="RNI-like"/>
    <property type="match status" value="1"/>
</dbReference>
<organism evidence="2 3">
    <name type="scientific">Paramarasmius palmivorus</name>
    <dbReference type="NCBI Taxonomy" id="297713"/>
    <lineage>
        <taxon>Eukaryota</taxon>
        <taxon>Fungi</taxon>
        <taxon>Dikarya</taxon>
        <taxon>Basidiomycota</taxon>
        <taxon>Agaricomycotina</taxon>
        <taxon>Agaricomycetes</taxon>
        <taxon>Agaricomycetidae</taxon>
        <taxon>Agaricales</taxon>
        <taxon>Marasmiineae</taxon>
        <taxon>Marasmiaceae</taxon>
        <taxon>Paramarasmius</taxon>
    </lineage>
</organism>
<protein>
    <submittedName>
        <fullName evidence="2">Uncharacterized protein</fullName>
    </submittedName>
</protein>
<evidence type="ECO:0000313" key="2">
    <source>
        <dbReference type="EMBL" id="KAK7050812.1"/>
    </source>
</evidence>
<comment type="caution">
    <text evidence="2">The sequence shown here is derived from an EMBL/GenBank/DDBJ whole genome shotgun (WGS) entry which is preliminary data.</text>
</comment>
<dbReference type="InterPro" id="IPR032675">
    <property type="entry name" value="LRR_dom_sf"/>
</dbReference>
<reference evidence="2 3" key="1">
    <citation type="submission" date="2024-01" db="EMBL/GenBank/DDBJ databases">
        <title>A draft genome for a cacao thread blight-causing isolate of Paramarasmius palmivorus.</title>
        <authorList>
            <person name="Baruah I.K."/>
            <person name="Bukari Y."/>
            <person name="Amoako-Attah I."/>
            <person name="Meinhardt L.W."/>
            <person name="Bailey B.A."/>
            <person name="Cohen S.P."/>
        </authorList>
    </citation>
    <scope>NUCLEOTIDE SEQUENCE [LARGE SCALE GENOMIC DNA]</scope>
    <source>
        <strain evidence="2 3">GH-12</strain>
    </source>
</reference>
<evidence type="ECO:0000313" key="3">
    <source>
        <dbReference type="Proteomes" id="UP001383192"/>
    </source>
</evidence>
<dbReference type="AlphaFoldDB" id="A0AAW0DI63"/>
<keyword evidence="3" id="KW-1185">Reference proteome</keyword>
<proteinExistence type="predicted"/>
<gene>
    <name evidence="2" type="ORF">VNI00_004923</name>
    <name evidence="1" type="ORF">VNI00_017795</name>
</gene>